<evidence type="ECO:0000256" key="1">
    <source>
        <dbReference type="ARBA" id="ARBA00023015"/>
    </source>
</evidence>
<dbReference type="Proteomes" id="UP000253759">
    <property type="component" value="Unassembled WGS sequence"/>
</dbReference>
<organism evidence="5 6">
    <name type="scientific">Pelagibacterium lacus</name>
    <dbReference type="NCBI Taxonomy" id="2282655"/>
    <lineage>
        <taxon>Bacteria</taxon>
        <taxon>Pseudomonadati</taxon>
        <taxon>Pseudomonadota</taxon>
        <taxon>Alphaproteobacteria</taxon>
        <taxon>Hyphomicrobiales</taxon>
        <taxon>Devosiaceae</taxon>
        <taxon>Pelagibacterium</taxon>
    </lineage>
</organism>
<dbReference type="SMART" id="SM00344">
    <property type="entry name" value="HTH_ASNC"/>
    <property type="match status" value="1"/>
</dbReference>
<keyword evidence="2" id="KW-0238">DNA-binding</keyword>
<proteinExistence type="predicted"/>
<protein>
    <submittedName>
        <fullName evidence="5">Lrp/AsnC family transcriptional regulator</fullName>
    </submittedName>
</protein>
<evidence type="ECO:0000313" key="6">
    <source>
        <dbReference type="Proteomes" id="UP000253759"/>
    </source>
</evidence>
<dbReference type="SUPFAM" id="SSF46785">
    <property type="entry name" value="Winged helix' DNA-binding domain"/>
    <property type="match status" value="1"/>
</dbReference>
<feature type="domain" description="HTH asnC-type" evidence="4">
    <location>
        <begin position="7"/>
        <end position="68"/>
    </location>
</feature>
<evidence type="ECO:0000259" key="4">
    <source>
        <dbReference type="PROSITE" id="PS50956"/>
    </source>
</evidence>
<evidence type="ECO:0000313" key="5">
    <source>
        <dbReference type="EMBL" id="RDE09882.1"/>
    </source>
</evidence>
<dbReference type="InterPro" id="IPR000485">
    <property type="entry name" value="AsnC-type_HTH_dom"/>
</dbReference>
<dbReference type="AlphaFoldDB" id="A0A369W9D6"/>
<keyword evidence="1" id="KW-0805">Transcription regulation</keyword>
<sequence>MAKNVALDRFDHALLREVQRDNQTPARVLAERVGLSPSAVLRRLRRLRAEKVIAVDVAIVNPAILGVPMSVHVLVSINQGSRTYKDFARKLQARPEVRHASYVTGGADFVVHLRIASMADYAEFAKEMFHDDPTVLEYHTYVAMQEVVGPTLLRA</sequence>
<dbReference type="PROSITE" id="PS50956">
    <property type="entry name" value="HTH_ASNC_2"/>
    <property type="match status" value="1"/>
</dbReference>
<dbReference type="SUPFAM" id="SSF54909">
    <property type="entry name" value="Dimeric alpha+beta barrel"/>
    <property type="match status" value="1"/>
</dbReference>
<comment type="caution">
    <text evidence="5">The sequence shown here is derived from an EMBL/GenBank/DDBJ whole genome shotgun (WGS) entry which is preliminary data.</text>
</comment>
<dbReference type="GO" id="GO:0043200">
    <property type="term" value="P:response to amino acid"/>
    <property type="evidence" value="ECO:0007669"/>
    <property type="project" value="TreeGrafter"/>
</dbReference>
<dbReference type="Gene3D" id="3.30.70.920">
    <property type="match status" value="1"/>
</dbReference>
<dbReference type="PRINTS" id="PR00033">
    <property type="entry name" value="HTHASNC"/>
</dbReference>
<dbReference type="InterPro" id="IPR036390">
    <property type="entry name" value="WH_DNA-bd_sf"/>
</dbReference>
<dbReference type="PANTHER" id="PTHR30154:SF34">
    <property type="entry name" value="TRANSCRIPTIONAL REGULATOR AZLB"/>
    <property type="match status" value="1"/>
</dbReference>
<dbReference type="EMBL" id="QQNH01000004">
    <property type="protein sequence ID" value="RDE09882.1"/>
    <property type="molecule type" value="Genomic_DNA"/>
</dbReference>
<dbReference type="Gene3D" id="1.10.10.10">
    <property type="entry name" value="Winged helix-like DNA-binding domain superfamily/Winged helix DNA-binding domain"/>
    <property type="match status" value="1"/>
</dbReference>
<evidence type="ECO:0000256" key="2">
    <source>
        <dbReference type="ARBA" id="ARBA00023125"/>
    </source>
</evidence>
<dbReference type="PANTHER" id="PTHR30154">
    <property type="entry name" value="LEUCINE-RESPONSIVE REGULATORY PROTEIN"/>
    <property type="match status" value="1"/>
</dbReference>
<name>A0A369W9D6_9HYPH</name>
<dbReference type="GO" id="GO:0005829">
    <property type="term" value="C:cytosol"/>
    <property type="evidence" value="ECO:0007669"/>
    <property type="project" value="TreeGrafter"/>
</dbReference>
<dbReference type="InterPro" id="IPR036388">
    <property type="entry name" value="WH-like_DNA-bd_sf"/>
</dbReference>
<gene>
    <name evidence="5" type="ORF">DVH29_04945</name>
</gene>
<dbReference type="Pfam" id="PF01037">
    <property type="entry name" value="AsnC_trans_reg"/>
    <property type="match status" value="1"/>
</dbReference>
<dbReference type="RefSeq" id="WP_114645042.1">
    <property type="nucleotide sequence ID" value="NZ_QQNH01000004.1"/>
</dbReference>
<reference evidence="6" key="1">
    <citation type="submission" date="2018-07" db="EMBL/GenBank/DDBJ databases">
        <authorList>
            <person name="Liu B.-T."/>
            <person name="Du Z."/>
        </authorList>
    </citation>
    <scope>NUCLEOTIDE SEQUENCE [LARGE SCALE GENOMIC DNA]</scope>
    <source>
        <strain evidence="6">XYN52</strain>
    </source>
</reference>
<dbReference type="InterPro" id="IPR019887">
    <property type="entry name" value="Tscrpt_reg_AsnC/Lrp_C"/>
</dbReference>
<dbReference type="InterPro" id="IPR011008">
    <property type="entry name" value="Dimeric_a/b-barrel"/>
</dbReference>
<evidence type="ECO:0000256" key="3">
    <source>
        <dbReference type="ARBA" id="ARBA00023163"/>
    </source>
</evidence>
<keyword evidence="6" id="KW-1185">Reference proteome</keyword>
<dbReference type="OrthoDB" id="7856348at2"/>
<dbReference type="GO" id="GO:0043565">
    <property type="term" value="F:sequence-specific DNA binding"/>
    <property type="evidence" value="ECO:0007669"/>
    <property type="project" value="InterPro"/>
</dbReference>
<dbReference type="Pfam" id="PF13404">
    <property type="entry name" value="HTH_AsnC-type"/>
    <property type="match status" value="1"/>
</dbReference>
<accession>A0A369W9D6</accession>
<dbReference type="InterPro" id="IPR019888">
    <property type="entry name" value="Tscrpt_reg_AsnC-like"/>
</dbReference>
<keyword evidence="3" id="KW-0804">Transcription</keyword>